<comment type="similarity">
    <text evidence="1">Belongs to the taxilin family.</text>
</comment>
<comment type="caution">
    <text evidence="3">The sequence shown here is derived from an EMBL/GenBank/DDBJ whole genome shotgun (WGS) entry which is preliminary data.</text>
</comment>
<protein>
    <submittedName>
        <fullName evidence="3">Uncharacterized protein</fullName>
    </submittedName>
</protein>
<feature type="coiled-coil region" evidence="2">
    <location>
        <begin position="34"/>
        <end position="96"/>
    </location>
</feature>
<evidence type="ECO:0000256" key="2">
    <source>
        <dbReference type="SAM" id="Coils"/>
    </source>
</evidence>
<dbReference type="PANTHER" id="PTHR16127:SF15">
    <property type="entry name" value="TAXILIN BETA B"/>
    <property type="match status" value="1"/>
</dbReference>
<sequence length="112" mass="13044">MILNCSGKEAMLLMQSLNKLDTPEQKLETIIKKHAELLEEHRSDQKQMKTLQKKLLQVMKEKDQLQNEHSRAVLARSKLEGLCRELQRHNKTLKDTFVESTPHVCQIVTPEL</sequence>
<keyword evidence="2" id="KW-0175">Coiled coil</keyword>
<dbReference type="PANTHER" id="PTHR16127">
    <property type="entry name" value="TAXILIN"/>
    <property type="match status" value="1"/>
</dbReference>
<keyword evidence="4" id="KW-1185">Reference proteome</keyword>
<name>A0ABV0QN72_9TELE</name>
<gene>
    <name evidence="3" type="ORF">XENOCAPTIV_027237</name>
</gene>
<dbReference type="Pfam" id="PF09728">
    <property type="entry name" value="Taxilin"/>
    <property type="match status" value="1"/>
</dbReference>
<accession>A0ABV0QN72</accession>
<reference evidence="3 4" key="1">
    <citation type="submission" date="2021-06" db="EMBL/GenBank/DDBJ databases">
        <authorList>
            <person name="Palmer J.M."/>
        </authorList>
    </citation>
    <scope>NUCLEOTIDE SEQUENCE [LARGE SCALE GENOMIC DNA]</scope>
    <source>
        <strain evidence="3 4">XC_2019</strain>
        <tissue evidence="3">Muscle</tissue>
    </source>
</reference>
<proteinExistence type="inferred from homology"/>
<evidence type="ECO:0000313" key="3">
    <source>
        <dbReference type="EMBL" id="MEQ2197294.1"/>
    </source>
</evidence>
<evidence type="ECO:0000313" key="4">
    <source>
        <dbReference type="Proteomes" id="UP001434883"/>
    </source>
</evidence>
<evidence type="ECO:0000256" key="1">
    <source>
        <dbReference type="ARBA" id="ARBA00009550"/>
    </source>
</evidence>
<organism evidence="3 4">
    <name type="scientific">Xenoophorus captivus</name>
    <dbReference type="NCBI Taxonomy" id="1517983"/>
    <lineage>
        <taxon>Eukaryota</taxon>
        <taxon>Metazoa</taxon>
        <taxon>Chordata</taxon>
        <taxon>Craniata</taxon>
        <taxon>Vertebrata</taxon>
        <taxon>Euteleostomi</taxon>
        <taxon>Actinopterygii</taxon>
        <taxon>Neopterygii</taxon>
        <taxon>Teleostei</taxon>
        <taxon>Neoteleostei</taxon>
        <taxon>Acanthomorphata</taxon>
        <taxon>Ovalentaria</taxon>
        <taxon>Atherinomorphae</taxon>
        <taxon>Cyprinodontiformes</taxon>
        <taxon>Goodeidae</taxon>
        <taxon>Xenoophorus</taxon>
    </lineage>
</organism>
<dbReference type="EMBL" id="JAHRIN010017505">
    <property type="protein sequence ID" value="MEQ2197294.1"/>
    <property type="molecule type" value="Genomic_DNA"/>
</dbReference>
<dbReference type="InterPro" id="IPR026183">
    <property type="entry name" value="Taxilin_fam"/>
</dbReference>
<dbReference type="Proteomes" id="UP001434883">
    <property type="component" value="Unassembled WGS sequence"/>
</dbReference>